<dbReference type="GO" id="GO:0005886">
    <property type="term" value="C:plasma membrane"/>
    <property type="evidence" value="ECO:0007669"/>
    <property type="project" value="TreeGrafter"/>
</dbReference>
<evidence type="ECO:0000259" key="7">
    <source>
        <dbReference type="Pfam" id="PF01794"/>
    </source>
</evidence>
<feature type="transmembrane region" description="Helical" evidence="6">
    <location>
        <begin position="36"/>
        <end position="56"/>
    </location>
</feature>
<dbReference type="STRING" id="1202772.A0A1V9YVI8"/>
<feature type="domain" description="Ferric oxidoreductase" evidence="7">
    <location>
        <begin position="180"/>
        <end position="308"/>
    </location>
</feature>
<dbReference type="PANTHER" id="PTHR11972:SF193">
    <property type="entry name" value="FAD-BINDING FR-TYPE DOMAIN-CONTAINING PROTEIN"/>
    <property type="match status" value="1"/>
</dbReference>
<evidence type="ECO:0000256" key="2">
    <source>
        <dbReference type="ARBA" id="ARBA00022692"/>
    </source>
</evidence>
<dbReference type="AlphaFoldDB" id="A0A1V9YVI8"/>
<feature type="transmembrane region" description="Helical" evidence="6">
    <location>
        <begin position="179"/>
        <end position="196"/>
    </location>
</feature>
<feature type="transmembrane region" description="Helical" evidence="6">
    <location>
        <begin position="267"/>
        <end position="286"/>
    </location>
</feature>
<dbReference type="InterPro" id="IPR013130">
    <property type="entry name" value="Fe3_Rdtase_TM_dom"/>
</dbReference>
<feature type="transmembrane region" description="Helical" evidence="6">
    <location>
        <begin position="131"/>
        <end position="159"/>
    </location>
</feature>
<feature type="non-terminal residue" evidence="8">
    <location>
        <position position="334"/>
    </location>
</feature>
<feature type="transmembrane region" description="Helical" evidence="6">
    <location>
        <begin position="315"/>
        <end position="332"/>
    </location>
</feature>
<reference evidence="8 9" key="1">
    <citation type="journal article" date="2014" name="Genome Biol. Evol.">
        <title>The secreted proteins of Achlya hypogyna and Thraustotheca clavata identify the ancestral oomycete secretome and reveal gene acquisitions by horizontal gene transfer.</title>
        <authorList>
            <person name="Misner I."/>
            <person name="Blouin N."/>
            <person name="Leonard G."/>
            <person name="Richards T.A."/>
            <person name="Lane C.E."/>
        </authorList>
    </citation>
    <scope>NUCLEOTIDE SEQUENCE [LARGE SCALE GENOMIC DNA]</scope>
    <source>
        <strain evidence="8 9">ATCC 48635</strain>
    </source>
</reference>
<evidence type="ECO:0000256" key="1">
    <source>
        <dbReference type="ARBA" id="ARBA00004141"/>
    </source>
</evidence>
<dbReference type="PANTHER" id="PTHR11972">
    <property type="entry name" value="NADPH OXIDASE"/>
    <property type="match status" value="1"/>
</dbReference>
<keyword evidence="2 6" id="KW-0812">Transmembrane</keyword>
<dbReference type="Proteomes" id="UP000243579">
    <property type="component" value="Unassembled WGS sequence"/>
</dbReference>
<gene>
    <name evidence="8" type="ORF">ACHHYP_06088</name>
</gene>
<dbReference type="EMBL" id="JNBR01000747">
    <property type="protein sequence ID" value="OQR89736.1"/>
    <property type="molecule type" value="Genomic_DNA"/>
</dbReference>
<feature type="transmembrane region" description="Helical" evidence="6">
    <location>
        <begin position="217"/>
        <end position="235"/>
    </location>
</feature>
<comment type="subcellular location">
    <subcellularLocation>
        <location evidence="1">Membrane</location>
        <topology evidence="1">Multi-pass membrane protein</topology>
    </subcellularLocation>
</comment>
<evidence type="ECO:0000256" key="6">
    <source>
        <dbReference type="SAM" id="Phobius"/>
    </source>
</evidence>
<protein>
    <recommendedName>
        <fullName evidence="7">Ferric oxidoreductase domain-containing protein</fullName>
    </recommendedName>
</protein>
<comment type="caution">
    <text evidence="8">The sequence shown here is derived from an EMBL/GenBank/DDBJ whole genome shotgun (WGS) entry which is preliminary data.</text>
</comment>
<evidence type="ECO:0000256" key="5">
    <source>
        <dbReference type="ARBA" id="ARBA00023136"/>
    </source>
</evidence>
<accession>A0A1V9YVI8</accession>
<evidence type="ECO:0000313" key="8">
    <source>
        <dbReference type="EMBL" id="OQR89736.1"/>
    </source>
</evidence>
<dbReference type="Pfam" id="PF01794">
    <property type="entry name" value="Ferric_reduct"/>
    <property type="match status" value="1"/>
</dbReference>
<keyword evidence="4" id="KW-0560">Oxidoreductase</keyword>
<dbReference type="OrthoDB" id="75426at2759"/>
<proteinExistence type="predicted"/>
<organism evidence="8 9">
    <name type="scientific">Achlya hypogyna</name>
    <name type="common">Oomycete</name>
    <name type="synonym">Protoachlya hypogyna</name>
    <dbReference type="NCBI Taxonomy" id="1202772"/>
    <lineage>
        <taxon>Eukaryota</taxon>
        <taxon>Sar</taxon>
        <taxon>Stramenopiles</taxon>
        <taxon>Oomycota</taxon>
        <taxon>Saprolegniomycetes</taxon>
        <taxon>Saprolegniales</taxon>
        <taxon>Achlyaceae</taxon>
        <taxon>Achlya</taxon>
    </lineage>
</organism>
<evidence type="ECO:0000256" key="3">
    <source>
        <dbReference type="ARBA" id="ARBA00022989"/>
    </source>
</evidence>
<sequence>MVLTPAHGAVMTPPVHFMPLQDDCETTKQQSKWVTLAHWVVGLIMAYVVFAVTVYFSPLVPPITTNVINPMWNVNPKVKGSGHSEMSVYTYFFFGMILPVFVAFLLVRFVTKGVPAPVPHVSHWLQRKPRFLYSLVSYGELLFLAVTVVGNIIIFYYFYIARVDAKSTYDKRMNVAAKTLGFSCVYNMVFLALPASRHCFWMEWLAIPYAHGIKYHRWLGIATVLAAILHMAFYVRDYYVKNDLEALLPCFNCDVGKEGKDHWINTFGWISFFCMFIMGVTSIAYVRRRYYNVFYVTHFLFVPATAFAIMHYGPIAIWLFAGVVLYIVNRMMSS</sequence>
<dbReference type="GO" id="GO:0016491">
    <property type="term" value="F:oxidoreductase activity"/>
    <property type="evidence" value="ECO:0007669"/>
    <property type="project" value="UniProtKB-KW"/>
</dbReference>
<evidence type="ECO:0000256" key="4">
    <source>
        <dbReference type="ARBA" id="ARBA00023002"/>
    </source>
</evidence>
<name>A0A1V9YVI8_ACHHY</name>
<keyword evidence="9" id="KW-1185">Reference proteome</keyword>
<dbReference type="InterPro" id="IPR050369">
    <property type="entry name" value="RBOH/FRE"/>
</dbReference>
<feature type="transmembrane region" description="Helical" evidence="6">
    <location>
        <begin position="88"/>
        <end position="110"/>
    </location>
</feature>
<keyword evidence="3 6" id="KW-1133">Transmembrane helix</keyword>
<evidence type="ECO:0000313" key="9">
    <source>
        <dbReference type="Proteomes" id="UP000243579"/>
    </source>
</evidence>
<keyword evidence="5 6" id="KW-0472">Membrane</keyword>